<sequence>MTALTRITRRMVRKALRPVRLHLNRRALARNSETIEGLQVLREEATRQLVRERALCLHLIEERLELTESST</sequence>
<proteinExistence type="predicted"/>
<dbReference type="Proteomes" id="UP000318431">
    <property type="component" value="Unassembled WGS sequence"/>
</dbReference>
<dbReference type="AlphaFoldDB" id="A0A562RKR6"/>
<name>A0A562RKR6_9BURK</name>
<comment type="caution">
    <text evidence="1">The sequence shown here is derived from an EMBL/GenBank/DDBJ whole genome shotgun (WGS) entry which is preliminary data.</text>
</comment>
<evidence type="ECO:0000313" key="1">
    <source>
        <dbReference type="EMBL" id="TWI69026.1"/>
    </source>
</evidence>
<keyword evidence="2" id="KW-1185">Reference proteome</keyword>
<dbReference type="EMBL" id="VLLB01000001">
    <property type="protein sequence ID" value="TWI69026.1"/>
    <property type="molecule type" value="Genomic_DNA"/>
</dbReference>
<organism evidence="1 2">
    <name type="scientific">Pseudoduganella lurida</name>
    <dbReference type="NCBI Taxonomy" id="1036180"/>
    <lineage>
        <taxon>Bacteria</taxon>
        <taxon>Pseudomonadati</taxon>
        <taxon>Pseudomonadota</taxon>
        <taxon>Betaproteobacteria</taxon>
        <taxon>Burkholderiales</taxon>
        <taxon>Oxalobacteraceae</taxon>
        <taxon>Telluria group</taxon>
        <taxon>Pseudoduganella</taxon>
    </lineage>
</organism>
<dbReference type="RefSeq" id="WP_145646703.1">
    <property type="nucleotide sequence ID" value="NZ_VLLB01000001.1"/>
</dbReference>
<accession>A0A562RKR6</accession>
<reference evidence="1 2" key="1">
    <citation type="journal article" date="2015" name="Stand. Genomic Sci.">
        <title>Genomic Encyclopedia of Bacterial and Archaeal Type Strains, Phase III: the genomes of soil and plant-associated and newly described type strains.</title>
        <authorList>
            <person name="Whitman W.B."/>
            <person name="Woyke T."/>
            <person name="Klenk H.P."/>
            <person name="Zhou Y."/>
            <person name="Lilburn T.G."/>
            <person name="Beck B.J."/>
            <person name="De Vos P."/>
            <person name="Vandamme P."/>
            <person name="Eisen J.A."/>
            <person name="Garrity G."/>
            <person name="Hugenholtz P."/>
            <person name="Kyrpides N.C."/>
        </authorList>
    </citation>
    <scope>NUCLEOTIDE SEQUENCE [LARGE SCALE GENOMIC DNA]</scope>
    <source>
        <strain evidence="1 2">CGMCC 1.10822</strain>
    </source>
</reference>
<protein>
    <submittedName>
        <fullName evidence="1">Uncharacterized protein</fullName>
    </submittedName>
</protein>
<evidence type="ECO:0000313" key="2">
    <source>
        <dbReference type="Proteomes" id="UP000318431"/>
    </source>
</evidence>
<gene>
    <name evidence="1" type="ORF">IP91_00091</name>
</gene>